<reference evidence="2 3" key="1">
    <citation type="submission" date="2015-11" db="EMBL/GenBank/DDBJ databases">
        <title>Genomic analysis of 38 Legionella species identifies large and diverse effector repertoires.</title>
        <authorList>
            <person name="Burstein D."/>
            <person name="Amaro F."/>
            <person name="Zusman T."/>
            <person name="Lifshitz Z."/>
            <person name="Cohen O."/>
            <person name="Gilbert J.A."/>
            <person name="Pupko T."/>
            <person name="Shuman H.A."/>
            <person name="Segal G."/>
        </authorList>
    </citation>
    <scope>NUCLEOTIDE SEQUENCE [LARGE SCALE GENOMIC DNA]</scope>
    <source>
        <strain evidence="2 3">SE-32A-C8</strain>
    </source>
</reference>
<proteinExistence type="predicted"/>
<keyword evidence="1" id="KW-0472">Membrane</keyword>
<accession>A0A0W0TQU6</accession>
<keyword evidence="1" id="KW-0812">Transmembrane</keyword>
<dbReference type="AlphaFoldDB" id="A0A0W0TQU6"/>
<dbReference type="InterPro" id="IPR009574">
    <property type="entry name" value="DUF1189"/>
</dbReference>
<dbReference type="OrthoDB" id="5634905at2"/>
<dbReference type="RefSeq" id="WP_058526186.1">
    <property type="nucleotide sequence ID" value="NZ_CAAAHY010000006.1"/>
</dbReference>
<dbReference type="STRING" id="448.Lery_1021"/>
<dbReference type="Proteomes" id="UP000054773">
    <property type="component" value="Unassembled WGS sequence"/>
</dbReference>
<organism evidence="2 3">
    <name type="scientific">Legionella erythra</name>
    <dbReference type="NCBI Taxonomy" id="448"/>
    <lineage>
        <taxon>Bacteria</taxon>
        <taxon>Pseudomonadati</taxon>
        <taxon>Pseudomonadota</taxon>
        <taxon>Gammaproteobacteria</taxon>
        <taxon>Legionellales</taxon>
        <taxon>Legionellaceae</taxon>
        <taxon>Legionella</taxon>
    </lineage>
</organism>
<gene>
    <name evidence="2" type="ORF">Lery_1021</name>
</gene>
<dbReference type="Pfam" id="PF06691">
    <property type="entry name" value="DUF1189"/>
    <property type="match status" value="1"/>
</dbReference>
<evidence type="ECO:0000313" key="3">
    <source>
        <dbReference type="Proteomes" id="UP000054773"/>
    </source>
</evidence>
<evidence type="ECO:0008006" key="4">
    <source>
        <dbReference type="Google" id="ProtNLM"/>
    </source>
</evidence>
<protein>
    <recommendedName>
        <fullName evidence="4">DUF1189 domain-containing protein</fullName>
    </recommendedName>
</protein>
<feature type="transmembrane region" description="Helical" evidence="1">
    <location>
        <begin position="237"/>
        <end position="255"/>
    </location>
</feature>
<evidence type="ECO:0000313" key="2">
    <source>
        <dbReference type="EMBL" id="KTC97967.1"/>
    </source>
</evidence>
<keyword evidence="3" id="KW-1185">Reference proteome</keyword>
<sequence length="291" mass="33639">MAKHNKALRDVDAPFYSYWQALYLSFFSRRLYVDVGKRWKGYGILYLLLLMFIVTLPFALRVTLDFNRFFDYQILEPMQKLPKFYVQNGKVSLDKPMPYLIKNSKGDVVSIIDTTGAITRIDDRYPHLSVLVTANQIIYRLPTPQFFFASANKKQESPIYIQELSKGMNEVFSGEELSKSSGIERLKILSDATIYPTIVLMFTIIYLAFFLVFALMGQFVAKLFMKFSLTYKQSCRLLIVASTPQITALVIFLTLNWVFYGFGFFLIVLFAAYFSFAVLSLKRESHKLVVS</sequence>
<name>A0A0W0TQU6_LEGER</name>
<feature type="transmembrane region" description="Helical" evidence="1">
    <location>
        <begin position="261"/>
        <end position="281"/>
    </location>
</feature>
<keyword evidence="1" id="KW-1133">Transmembrane helix</keyword>
<dbReference type="PATRIC" id="fig|448.7.peg.1070"/>
<feature type="transmembrane region" description="Helical" evidence="1">
    <location>
        <begin position="194"/>
        <end position="216"/>
    </location>
</feature>
<comment type="caution">
    <text evidence="2">The sequence shown here is derived from an EMBL/GenBank/DDBJ whole genome shotgun (WGS) entry which is preliminary data.</text>
</comment>
<dbReference type="EMBL" id="LNYA01000023">
    <property type="protein sequence ID" value="KTC97967.1"/>
    <property type="molecule type" value="Genomic_DNA"/>
</dbReference>
<evidence type="ECO:0000256" key="1">
    <source>
        <dbReference type="SAM" id="Phobius"/>
    </source>
</evidence>
<feature type="transmembrane region" description="Helical" evidence="1">
    <location>
        <begin position="44"/>
        <end position="64"/>
    </location>
</feature>